<evidence type="ECO:0000313" key="5">
    <source>
        <dbReference type="EMBL" id="TQK99093.1"/>
    </source>
</evidence>
<keyword evidence="4" id="KW-0342">GTP-binding</keyword>
<name>A0A542UJ50_9ACTN</name>
<dbReference type="CDD" id="cd00882">
    <property type="entry name" value="Ras_like_GTPase"/>
    <property type="match status" value="1"/>
</dbReference>
<evidence type="ECO:0008006" key="7">
    <source>
        <dbReference type="Google" id="ProtNLM"/>
    </source>
</evidence>
<dbReference type="AlphaFoldDB" id="A0A542UJ50"/>
<evidence type="ECO:0000256" key="1">
    <source>
        <dbReference type="ARBA" id="ARBA00005290"/>
    </source>
</evidence>
<dbReference type="Proteomes" id="UP000318103">
    <property type="component" value="Unassembled WGS sequence"/>
</dbReference>
<proteinExistence type="inferred from homology"/>
<dbReference type="GO" id="GO:0016787">
    <property type="term" value="F:hydrolase activity"/>
    <property type="evidence" value="ECO:0007669"/>
    <property type="project" value="UniProtKB-KW"/>
</dbReference>
<reference evidence="5 6" key="1">
    <citation type="submission" date="2019-06" db="EMBL/GenBank/DDBJ databases">
        <title>Sequencing the genomes of 1000 actinobacteria strains.</title>
        <authorList>
            <person name="Klenk H.-P."/>
        </authorList>
    </citation>
    <scope>NUCLEOTIDE SEQUENCE [LARGE SCALE GENOMIC DNA]</scope>
    <source>
        <strain evidence="5 6">DSM 41929</strain>
    </source>
</reference>
<accession>A0A542UJ50</accession>
<dbReference type="Gene3D" id="3.40.50.300">
    <property type="entry name" value="P-loop containing nucleotide triphosphate hydrolases"/>
    <property type="match status" value="1"/>
</dbReference>
<keyword evidence="2" id="KW-0547">Nucleotide-binding</keyword>
<dbReference type="InterPro" id="IPR027417">
    <property type="entry name" value="P-loop_NTPase"/>
</dbReference>
<keyword evidence="3" id="KW-0378">Hydrolase</keyword>
<dbReference type="PANTHER" id="PTHR42708">
    <property type="entry name" value="ATP/GTP-BINDING PROTEIN-RELATED"/>
    <property type="match status" value="1"/>
</dbReference>
<dbReference type="SUPFAM" id="SSF52540">
    <property type="entry name" value="P-loop containing nucleoside triphosphate hydrolases"/>
    <property type="match status" value="1"/>
</dbReference>
<evidence type="ECO:0000313" key="6">
    <source>
        <dbReference type="Proteomes" id="UP000318103"/>
    </source>
</evidence>
<evidence type="ECO:0000256" key="4">
    <source>
        <dbReference type="ARBA" id="ARBA00023134"/>
    </source>
</evidence>
<comment type="caution">
    <text evidence="5">The sequence shown here is derived from an EMBL/GenBank/DDBJ whole genome shotgun (WGS) entry which is preliminary data.</text>
</comment>
<gene>
    <name evidence="5" type="ORF">FB563_4148</name>
</gene>
<dbReference type="PANTHER" id="PTHR42708:SF1">
    <property type="entry name" value="GLIDING MOTILITY PROTEIN MGLA"/>
    <property type="match status" value="1"/>
</dbReference>
<comment type="similarity">
    <text evidence="1">Belongs to the GPN-loop GTPase family.</text>
</comment>
<sequence>MPSPIPRPDDPSAMLLRTPAHSHTGAPAVLKVVIAGGFGAGKTTAVGAVSEIRPLSTEEYLTEASAGVDSLAGVEAKQTTTVAFDFGRLSLPDAPVPLELFLFGTPGQDRFVDLWYDLSRGAVGAVVLVDTRRLESSFTPVSFFEDIGLPFVVAINQFDGAHRYHPEEVRTALELPASVPVVTCDARDPNQVAGVLLTLVGHALRNASAGPVHPAPTSTLQDA</sequence>
<evidence type="ECO:0000256" key="3">
    <source>
        <dbReference type="ARBA" id="ARBA00022801"/>
    </source>
</evidence>
<keyword evidence="6" id="KW-1185">Reference proteome</keyword>
<protein>
    <recommendedName>
        <fullName evidence="7">Signal recognition particle receptor subunit beta</fullName>
    </recommendedName>
</protein>
<dbReference type="InterPro" id="IPR004130">
    <property type="entry name" value="Gpn"/>
</dbReference>
<dbReference type="Pfam" id="PF03029">
    <property type="entry name" value="ATP_bind_1"/>
    <property type="match status" value="1"/>
</dbReference>
<evidence type="ECO:0000256" key="2">
    <source>
        <dbReference type="ARBA" id="ARBA00022741"/>
    </source>
</evidence>
<dbReference type="InterPro" id="IPR052705">
    <property type="entry name" value="Gliding_Motility_GTPase"/>
</dbReference>
<dbReference type="GO" id="GO:0005525">
    <property type="term" value="F:GTP binding"/>
    <property type="evidence" value="ECO:0007669"/>
    <property type="project" value="UniProtKB-KW"/>
</dbReference>
<organism evidence="5 6">
    <name type="scientific">Streptomyces puniciscabiei</name>
    <dbReference type="NCBI Taxonomy" id="164348"/>
    <lineage>
        <taxon>Bacteria</taxon>
        <taxon>Bacillati</taxon>
        <taxon>Actinomycetota</taxon>
        <taxon>Actinomycetes</taxon>
        <taxon>Kitasatosporales</taxon>
        <taxon>Streptomycetaceae</taxon>
        <taxon>Streptomyces</taxon>
    </lineage>
</organism>
<dbReference type="EMBL" id="VFNX01000001">
    <property type="protein sequence ID" value="TQK99093.1"/>
    <property type="molecule type" value="Genomic_DNA"/>
</dbReference>